<dbReference type="Pfam" id="PF08352">
    <property type="entry name" value="oligo_HPY"/>
    <property type="match status" value="1"/>
</dbReference>
<dbReference type="InterPro" id="IPR013563">
    <property type="entry name" value="Oligopep_ABC_C"/>
</dbReference>
<name>A0A2S5RGW9_9MOLU</name>
<dbReference type="RefSeq" id="WP_104207773.1">
    <property type="nucleotide sequence ID" value="NZ_PHNF01000001.1"/>
</dbReference>
<comment type="caution">
    <text evidence="6">The sequence shown here is derived from an EMBL/GenBank/DDBJ whole genome shotgun (WGS) entry which is preliminary data.</text>
</comment>
<dbReference type="AlphaFoldDB" id="A0A2S5RGW9"/>
<dbReference type="InterPro" id="IPR027417">
    <property type="entry name" value="P-loop_NTPase"/>
</dbReference>
<protein>
    <submittedName>
        <fullName evidence="6">Oligopeptide ABC transporter ATP-binding protein</fullName>
    </submittedName>
</protein>
<feature type="coiled-coil region" evidence="4">
    <location>
        <begin position="257"/>
        <end position="284"/>
    </location>
</feature>
<proteinExistence type="predicted"/>
<dbReference type="Proteomes" id="UP000239785">
    <property type="component" value="Unassembled WGS sequence"/>
</dbReference>
<accession>A0A2S5RGW9</accession>
<dbReference type="InterPro" id="IPR003439">
    <property type="entry name" value="ABC_transporter-like_ATP-bd"/>
</dbReference>
<dbReference type="GO" id="GO:0015833">
    <property type="term" value="P:peptide transport"/>
    <property type="evidence" value="ECO:0007669"/>
    <property type="project" value="InterPro"/>
</dbReference>
<dbReference type="Pfam" id="PF00005">
    <property type="entry name" value="ABC_tran"/>
    <property type="match status" value="1"/>
</dbReference>
<sequence>MPKLVNELPILKVRNLITTSLKESNQIKNISFEINEGETFAILGEMHSGKSNLVNSILGNATIQSGSVYFQETLALGEKPNLYIWNKKVLEIQKDFKKVLNDIEKSLKSYSDELEESYFKFVENKYFDVKSKQSLSYPDKKNFKISEGENIKDYDVISDKKDIKLTNMENLLDDGIELIYQNISGYNKQKKFLQELKNDNIGEEGLLQKMLETIIKCEKKVYLILSNLIDILKKISFIEEIRNLVQAREYTSISKFYKDLTSVLKKVEKNMIKINETIIEIDENQILLSASLSRGGERKKWEAWLDEKIDSSIDENELYNLVIIKQLLNFSNIQEIISKNPKYQTPSYSELKELKKMINVINQDSTKLLSERITVGELLSEYIDLNKSILKNEIIIKDYKDYMISQDDSLDSHFNSKKLSGKKIKLLIIESILKAVGLGNDYLKVFLTELSISEKQLLIIAISAIVPNKIISLDESFSHLDNFSKVKAIKLLRTIKSKFNSTFIIAETDLNVVELWADTVAIIFNGKLLELGPKEEIFNDPKHPYTRTLISSRISVESEDNLNELIYNPWSEHHDYNIDLPKWTEVSKKHFVYLNNREINNLKKK</sequence>
<evidence type="ECO:0000313" key="6">
    <source>
        <dbReference type="EMBL" id="PPE06586.1"/>
    </source>
</evidence>
<organism evidence="6 7">
    <name type="scientific">Mesoplasma corruscae</name>
    <dbReference type="NCBI Taxonomy" id="216874"/>
    <lineage>
        <taxon>Bacteria</taxon>
        <taxon>Bacillati</taxon>
        <taxon>Mycoplasmatota</taxon>
        <taxon>Mollicutes</taxon>
        <taxon>Entomoplasmatales</taxon>
        <taxon>Entomoplasmataceae</taxon>
        <taxon>Mesoplasma</taxon>
    </lineage>
</organism>
<keyword evidence="4" id="KW-0175">Coiled coil</keyword>
<dbReference type="EMBL" id="PHNF01000001">
    <property type="protein sequence ID" value="PPE06586.1"/>
    <property type="molecule type" value="Genomic_DNA"/>
</dbReference>
<dbReference type="GO" id="GO:0005524">
    <property type="term" value="F:ATP binding"/>
    <property type="evidence" value="ECO:0007669"/>
    <property type="project" value="UniProtKB-KW"/>
</dbReference>
<evidence type="ECO:0000256" key="2">
    <source>
        <dbReference type="ARBA" id="ARBA00022741"/>
    </source>
</evidence>
<keyword evidence="1" id="KW-0813">Transport</keyword>
<feature type="domain" description="ABC transporter" evidence="5">
    <location>
        <begin position="11"/>
        <end position="550"/>
    </location>
</feature>
<evidence type="ECO:0000256" key="4">
    <source>
        <dbReference type="SAM" id="Coils"/>
    </source>
</evidence>
<keyword evidence="2" id="KW-0547">Nucleotide-binding</keyword>
<keyword evidence="3 6" id="KW-0067">ATP-binding</keyword>
<dbReference type="Gene3D" id="3.40.50.300">
    <property type="entry name" value="P-loop containing nucleotide triphosphate hydrolases"/>
    <property type="match status" value="2"/>
</dbReference>
<dbReference type="PANTHER" id="PTHR43776">
    <property type="entry name" value="TRANSPORT ATP-BINDING PROTEIN"/>
    <property type="match status" value="1"/>
</dbReference>
<dbReference type="OrthoDB" id="9779287at2"/>
<reference evidence="6 7" key="1">
    <citation type="submission" date="2017-11" db="EMBL/GenBank/DDBJ databases">
        <title>Genome sequence of Mesoplasma corruscae ELCA-2 (ATCC 49579).</title>
        <authorList>
            <person name="Lo W.-S."/>
            <person name="Kuo C.-H."/>
        </authorList>
    </citation>
    <scope>NUCLEOTIDE SEQUENCE [LARGE SCALE GENOMIC DNA]</scope>
    <source>
        <strain evidence="6 7">ELCA-2</strain>
    </source>
</reference>
<keyword evidence="7" id="KW-1185">Reference proteome</keyword>
<evidence type="ECO:0000313" key="7">
    <source>
        <dbReference type="Proteomes" id="UP000239785"/>
    </source>
</evidence>
<gene>
    <name evidence="6" type="primary">oppF</name>
    <name evidence="6" type="ORF">MCORR_v1c02170</name>
</gene>
<dbReference type="SUPFAM" id="SSF52540">
    <property type="entry name" value="P-loop containing nucleoside triphosphate hydrolases"/>
    <property type="match status" value="1"/>
</dbReference>
<evidence type="ECO:0000256" key="1">
    <source>
        <dbReference type="ARBA" id="ARBA00022448"/>
    </source>
</evidence>
<evidence type="ECO:0000256" key="3">
    <source>
        <dbReference type="ARBA" id="ARBA00022840"/>
    </source>
</evidence>
<evidence type="ECO:0000259" key="5">
    <source>
        <dbReference type="PROSITE" id="PS50893"/>
    </source>
</evidence>
<dbReference type="InterPro" id="IPR050319">
    <property type="entry name" value="ABC_transp_ATP-bind"/>
</dbReference>
<dbReference type="PROSITE" id="PS50893">
    <property type="entry name" value="ABC_TRANSPORTER_2"/>
    <property type="match status" value="1"/>
</dbReference>
<dbReference type="GO" id="GO:0016887">
    <property type="term" value="F:ATP hydrolysis activity"/>
    <property type="evidence" value="ECO:0007669"/>
    <property type="project" value="InterPro"/>
</dbReference>